<comment type="function">
    <text evidence="8">ATP-binding (A) component of a common energy-coupling factor (ECF) ABC-transporter complex.</text>
</comment>
<dbReference type="GO" id="GO:0042626">
    <property type="term" value="F:ATPase-coupled transmembrane transporter activity"/>
    <property type="evidence" value="ECO:0007669"/>
    <property type="project" value="TreeGrafter"/>
</dbReference>
<dbReference type="Pfam" id="PF00005">
    <property type="entry name" value="ABC_tran"/>
    <property type="match status" value="1"/>
</dbReference>
<dbReference type="EMBL" id="LVKI01000010">
    <property type="protein sequence ID" value="OAQ08486.1"/>
    <property type="molecule type" value="Genomic_DNA"/>
</dbReference>
<dbReference type="SUPFAM" id="SSF52540">
    <property type="entry name" value="P-loop containing nucleoside triphosphate hydrolases"/>
    <property type="match status" value="1"/>
</dbReference>
<evidence type="ECO:0000256" key="2">
    <source>
        <dbReference type="ARBA" id="ARBA00022448"/>
    </source>
</evidence>
<evidence type="ECO:0000313" key="11">
    <source>
        <dbReference type="Proteomes" id="UP000078520"/>
    </source>
</evidence>
<dbReference type="InterPro" id="IPR003593">
    <property type="entry name" value="AAA+_ATPase"/>
</dbReference>
<evidence type="ECO:0000256" key="3">
    <source>
        <dbReference type="ARBA" id="ARBA00022475"/>
    </source>
</evidence>
<protein>
    <recommendedName>
        <fullName evidence="8">Energy-coupling factor transporter ATP-binding protein EcfA2</fullName>
        <ecNumber evidence="8">7.-.-.-</ecNumber>
    </recommendedName>
</protein>
<accession>A0A179CDH2</accession>
<dbReference type="InterPro" id="IPR017871">
    <property type="entry name" value="ABC_transporter-like_CS"/>
</dbReference>
<comment type="subunit">
    <text evidence="8">Forms a stable energy-coupling factor (ECF) transporter complex composed of 2 membrane-embedded substrate-binding proteins (S component), 2 ATP-binding proteins (A component) and 2 transmembrane proteins (T component).</text>
</comment>
<gene>
    <name evidence="10" type="ORF">A3O14_03550</name>
</gene>
<dbReference type="AlphaFoldDB" id="A0A179CDH2"/>
<dbReference type="OrthoDB" id="9784332at2"/>
<keyword evidence="3 8" id="KW-1003">Cell membrane</keyword>
<dbReference type="RefSeq" id="WP_064208337.1">
    <property type="nucleotide sequence ID" value="NZ_LVKC01000046.1"/>
</dbReference>
<keyword evidence="6" id="KW-1278">Translocase</keyword>
<keyword evidence="7 8" id="KW-0472">Membrane</keyword>
<comment type="caution">
    <text evidence="10">The sequence shown here is derived from an EMBL/GenBank/DDBJ whole genome shotgun (WGS) entry which is preliminary data.</text>
</comment>
<evidence type="ECO:0000256" key="1">
    <source>
        <dbReference type="ARBA" id="ARBA00004202"/>
    </source>
</evidence>
<evidence type="ECO:0000256" key="5">
    <source>
        <dbReference type="ARBA" id="ARBA00022840"/>
    </source>
</evidence>
<keyword evidence="5 8" id="KW-0067">ATP-binding</keyword>
<dbReference type="InterPro" id="IPR015856">
    <property type="entry name" value="ABC_transpr_CbiO/EcfA_su"/>
</dbReference>
<evidence type="ECO:0000256" key="6">
    <source>
        <dbReference type="ARBA" id="ARBA00022967"/>
    </source>
</evidence>
<dbReference type="EC" id="7.-.-.-" evidence="8"/>
<dbReference type="GO" id="GO:0043190">
    <property type="term" value="C:ATP-binding cassette (ABC) transporter complex"/>
    <property type="evidence" value="ECO:0007669"/>
    <property type="project" value="TreeGrafter"/>
</dbReference>
<dbReference type="InterPro" id="IPR030946">
    <property type="entry name" value="EcfA2"/>
</dbReference>
<name>A0A179CDH2_9LACO</name>
<dbReference type="PROSITE" id="PS00211">
    <property type="entry name" value="ABC_TRANSPORTER_1"/>
    <property type="match status" value="1"/>
</dbReference>
<keyword evidence="2 8" id="KW-0813">Transport</keyword>
<dbReference type="PROSITE" id="PS50893">
    <property type="entry name" value="ABC_TRANSPORTER_2"/>
    <property type="match status" value="1"/>
</dbReference>
<sequence length="293" mass="32810">MAIEFKHVSYTYQAGTPFEQQALDDISVKIKDGSFTALVGHTGSGKSTFIQHLNGLLKPTAGEIQINDQLITPQTKNKELDDLRHQVGILFQFSENQLFEETVLKDIAFAPKNFGKSESEAEDLARAKAKLVGIDDQLLERSPFELSGGQMRRVALAGILAMEPQILVLDEPLIGLDPVGKRETMRIFKQLHENEKMTILIVTHNMDDVADYADQVIALERGKLIAAQSKQEFFSDPQWLYQHHLGLPRAAEFAAQLMQKGMQWDGLPLNVDELARQLVTKLKECNQVGAKDE</sequence>
<dbReference type="FunFam" id="3.40.50.300:FF:000224">
    <property type="entry name" value="Energy-coupling factor transporter ATP-binding protein EcfA"/>
    <property type="match status" value="1"/>
</dbReference>
<dbReference type="NCBIfam" id="TIGR04521">
    <property type="entry name" value="ECF_ATPase_2"/>
    <property type="match status" value="1"/>
</dbReference>
<dbReference type="SMART" id="SM00382">
    <property type="entry name" value="AAA"/>
    <property type="match status" value="1"/>
</dbReference>
<evidence type="ECO:0000256" key="4">
    <source>
        <dbReference type="ARBA" id="ARBA00022741"/>
    </source>
</evidence>
<dbReference type="PANTHER" id="PTHR43553:SF27">
    <property type="entry name" value="ENERGY-COUPLING FACTOR TRANSPORTER ATP-BINDING PROTEIN ECFA2"/>
    <property type="match status" value="1"/>
</dbReference>
<dbReference type="InterPro" id="IPR050095">
    <property type="entry name" value="ECF_ABC_transporter_ATP-bd"/>
</dbReference>
<keyword evidence="4 8" id="KW-0547">Nucleotide-binding</keyword>
<dbReference type="InterPro" id="IPR027417">
    <property type="entry name" value="P-loop_NTPase"/>
</dbReference>
<dbReference type="InterPro" id="IPR003439">
    <property type="entry name" value="ABC_transporter-like_ATP-bd"/>
</dbReference>
<reference evidence="11" key="1">
    <citation type="submission" date="2016-03" db="EMBL/GenBank/DDBJ databases">
        <authorList>
            <person name="Johnson T.J."/>
            <person name="Youmans B."/>
            <person name="Case K."/>
            <person name="Noll S."/>
        </authorList>
    </citation>
    <scope>NUCLEOTIDE SEQUENCE [LARGE SCALE GENOMIC DNA]</scope>
    <source>
        <strain evidence="11">UMNLAv8</strain>
    </source>
</reference>
<evidence type="ECO:0000259" key="9">
    <source>
        <dbReference type="PROSITE" id="PS50893"/>
    </source>
</evidence>
<dbReference type="PANTHER" id="PTHR43553">
    <property type="entry name" value="HEAVY METAL TRANSPORTER"/>
    <property type="match status" value="1"/>
</dbReference>
<dbReference type="GO" id="GO:0005524">
    <property type="term" value="F:ATP binding"/>
    <property type="evidence" value="ECO:0007669"/>
    <property type="project" value="UniProtKB-UniRule"/>
</dbReference>
<proteinExistence type="inferred from homology"/>
<evidence type="ECO:0000256" key="7">
    <source>
        <dbReference type="ARBA" id="ARBA00023136"/>
    </source>
</evidence>
<evidence type="ECO:0000256" key="8">
    <source>
        <dbReference type="RuleBase" id="RU365104"/>
    </source>
</evidence>
<comment type="similarity">
    <text evidence="8">Belongs to the ABC transporter superfamily. Energy-coupling factor EcfA family.</text>
</comment>
<organism evidence="10 11">
    <name type="scientific">Ligilactobacillus aviarius</name>
    <dbReference type="NCBI Taxonomy" id="1606"/>
    <lineage>
        <taxon>Bacteria</taxon>
        <taxon>Bacillati</taxon>
        <taxon>Bacillota</taxon>
        <taxon>Bacilli</taxon>
        <taxon>Lactobacillales</taxon>
        <taxon>Lactobacillaceae</taxon>
        <taxon>Ligilactobacillus</taxon>
    </lineage>
</organism>
<dbReference type="Gene3D" id="3.40.50.300">
    <property type="entry name" value="P-loop containing nucleotide triphosphate hydrolases"/>
    <property type="match status" value="1"/>
</dbReference>
<dbReference type="CDD" id="cd03225">
    <property type="entry name" value="ABC_cobalt_CbiO_domain1"/>
    <property type="match status" value="1"/>
</dbReference>
<feature type="domain" description="ABC transporter" evidence="9">
    <location>
        <begin position="3"/>
        <end position="246"/>
    </location>
</feature>
<comment type="subcellular location">
    <subcellularLocation>
        <location evidence="1 8">Cell membrane</location>
        <topology evidence="1 8">Peripheral membrane protein</topology>
    </subcellularLocation>
</comment>
<dbReference type="GO" id="GO:0016887">
    <property type="term" value="F:ATP hydrolysis activity"/>
    <property type="evidence" value="ECO:0007669"/>
    <property type="project" value="InterPro"/>
</dbReference>
<dbReference type="Proteomes" id="UP000078520">
    <property type="component" value="Unassembled WGS sequence"/>
</dbReference>
<evidence type="ECO:0000313" key="10">
    <source>
        <dbReference type="EMBL" id="OAQ08486.1"/>
    </source>
</evidence>